<name>A0A1A2ESX7_MYCSD</name>
<sequence length="78" mass="8739">MGEVTIHEEERMMSRAEAAADLRRLADELEAGTITYGAGGTLDVPEALEREIEIEREDKGSRVKYEVEFELGWSVPKA</sequence>
<organism evidence="2 3">
    <name type="scientific">Mycolicibacter sinensis (strain JDM601)</name>
    <name type="common">Mycobacterium sinense</name>
    <dbReference type="NCBI Taxonomy" id="875328"/>
    <lineage>
        <taxon>Bacteria</taxon>
        <taxon>Bacillati</taxon>
        <taxon>Actinomycetota</taxon>
        <taxon>Actinomycetes</taxon>
        <taxon>Mycobacteriales</taxon>
        <taxon>Mycobacteriaceae</taxon>
        <taxon>Mycolicibacter</taxon>
    </lineage>
</organism>
<dbReference type="InterPro" id="IPR027598">
    <property type="entry name" value="Amphi-Trp_dom"/>
</dbReference>
<dbReference type="EMBL" id="LZIN01000038">
    <property type="protein sequence ID" value="OBG07250.1"/>
    <property type="molecule type" value="Genomic_DNA"/>
</dbReference>
<dbReference type="RefSeq" id="WP_064854648.1">
    <property type="nucleotide sequence ID" value="NZ_LZIM01000082.1"/>
</dbReference>
<accession>A0A1A2ESX7</accession>
<dbReference type="Pfam" id="PF20068">
    <property type="entry name" value="Amphi-Trp"/>
    <property type="match status" value="1"/>
</dbReference>
<dbReference type="AlphaFoldDB" id="A0A1A2ESX7"/>
<gene>
    <name evidence="2" type="ORF">A5771_06220</name>
</gene>
<dbReference type="NCBIfam" id="TIGR04354">
    <property type="entry name" value="amphi-Trp"/>
    <property type="match status" value="1"/>
</dbReference>
<evidence type="ECO:0000259" key="1">
    <source>
        <dbReference type="Pfam" id="PF20068"/>
    </source>
</evidence>
<proteinExistence type="predicted"/>
<evidence type="ECO:0000313" key="2">
    <source>
        <dbReference type="EMBL" id="OBG07250.1"/>
    </source>
</evidence>
<feature type="domain" description="Amphi-Trp" evidence="1">
    <location>
        <begin position="1"/>
        <end position="75"/>
    </location>
</feature>
<evidence type="ECO:0000313" key="3">
    <source>
        <dbReference type="Proteomes" id="UP000093985"/>
    </source>
</evidence>
<reference evidence="3" key="1">
    <citation type="submission" date="2016-06" db="EMBL/GenBank/DDBJ databases">
        <authorList>
            <person name="Sutton G."/>
            <person name="Brinkac L."/>
            <person name="Sanka R."/>
            <person name="Adams M."/>
            <person name="Lau E."/>
            <person name="Mehaffy C."/>
            <person name="Tameris M."/>
            <person name="Hatherill M."/>
            <person name="Hanekom W."/>
            <person name="Mahomed H."/>
            <person name="Mcshane H."/>
        </authorList>
    </citation>
    <scope>NUCLEOTIDE SEQUENCE [LARGE SCALE GENOMIC DNA]</scope>
    <source>
        <strain evidence="3">852014-51077_SCH5608930-a</strain>
    </source>
</reference>
<dbReference type="Proteomes" id="UP000093985">
    <property type="component" value="Unassembled WGS sequence"/>
</dbReference>
<comment type="caution">
    <text evidence="2">The sequence shown here is derived from an EMBL/GenBank/DDBJ whole genome shotgun (WGS) entry which is preliminary data.</text>
</comment>
<protein>
    <recommendedName>
        <fullName evidence="1">Amphi-Trp domain-containing protein</fullName>
    </recommendedName>
</protein>